<keyword evidence="2 4" id="KW-0238">DNA-binding</keyword>
<dbReference type="AlphaFoldDB" id="A0A1L3ZT81"/>
<dbReference type="NCBIfam" id="TIGR01461">
    <property type="entry name" value="greB"/>
    <property type="match status" value="1"/>
</dbReference>
<keyword evidence="8" id="KW-1185">Reference proteome</keyword>
<dbReference type="GO" id="GO:0003677">
    <property type="term" value="F:DNA binding"/>
    <property type="evidence" value="ECO:0007669"/>
    <property type="project" value="UniProtKB-UniRule"/>
</dbReference>
<dbReference type="Gene3D" id="3.10.50.30">
    <property type="entry name" value="Transcription elongation factor, GreA/GreB, C-terminal domain"/>
    <property type="match status" value="1"/>
</dbReference>
<evidence type="ECO:0000313" key="7">
    <source>
        <dbReference type="EMBL" id="API58843.1"/>
    </source>
</evidence>
<dbReference type="InterPro" id="IPR001437">
    <property type="entry name" value="Tscrpt_elong_fac_GreA/B_C"/>
</dbReference>
<sequence>MSQPNYITPAGFAALQAAHHQLFDQERPKMVEVVSWAAGNGDRSENGDYIYGRKRLREIDRELNRLAKRMKDAQVVDPRRQPDKHRVFFGATVTVADEDDRESAYTLVGVDEADAAAGRISWNTPIAKALRGAAVGDLRIVQLPGGAKELEIIAIRYPE</sequence>
<feature type="domain" description="Transcription elongation factor GreA/GreB N-terminal" evidence="6">
    <location>
        <begin position="5"/>
        <end position="75"/>
    </location>
</feature>
<gene>
    <name evidence="4" type="primary">greB</name>
    <name evidence="7" type="ORF">BSL82_05580</name>
</gene>
<name>A0A1L3ZT81_9SPHN</name>
<dbReference type="FunFam" id="3.10.50.30:FF:000001">
    <property type="entry name" value="Transcription elongation factor GreA"/>
    <property type="match status" value="1"/>
</dbReference>
<dbReference type="SUPFAM" id="SSF54534">
    <property type="entry name" value="FKBP-like"/>
    <property type="match status" value="1"/>
</dbReference>
<dbReference type="GO" id="GO:0003746">
    <property type="term" value="F:translation elongation factor activity"/>
    <property type="evidence" value="ECO:0007669"/>
    <property type="project" value="UniProtKB-KW"/>
</dbReference>
<dbReference type="PIRSF" id="PIRSF006092">
    <property type="entry name" value="GreA_GreB"/>
    <property type="match status" value="1"/>
</dbReference>
<dbReference type="InterPro" id="IPR023459">
    <property type="entry name" value="Tscrpt_elong_fac_GreA/B_fam"/>
</dbReference>
<dbReference type="PANTHER" id="PTHR30437">
    <property type="entry name" value="TRANSCRIPTION ELONGATION FACTOR GREA"/>
    <property type="match status" value="1"/>
</dbReference>
<dbReference type="FunFam" id="1.10.287.180:FF:000001">
    <property type="entry name" value="Transcription elongation factor GreA"/>
    <property type="match status" value="1"/>
</dbReference>
<dbReference type="GO" id="GO:0006354">
    <property type="term" value="P:DNA-templated transcription elongation"/>
    <property type="evidence" value="ECO:0007669"/>
    <property type="project" value="TreeGrafter"/>
</dbReference>
<dbReference type="NCBIfam" id="NF002506">
    <property type="entry name" value="PRK01885.1"/>
    <property type="match status" value="1"/>
</dbReference>
<dbReference type="InterPro" id="IPR006358">
    <property type="entry name" value="Tscrpt_elong_fac_GreB"/>
</dbReference>
<comment type="function">
    <text evidence="4">Necessary for efficient RNA polymerase transcription elongation past template-encoded arresting sites. The arresting sites in DNA have the property of trapping a certain fraction of elongating RNA polymerases that pass through, resulting in locked ternary complexes. Cleavage of the nascent transcript by cleavage factors such as GreA or GreB allows the resumption of elongation from the new 3'terminus. GreB releases sequences of up to 9 nucleotides in length.</text>
</comment>
<evidence type="ECO:0000259" key="5">
    <source>
        <dbReference type="Pfam" id="PF01272"/>
    </source>
</evidence>
<dbReference type="STRING" id="1921510.BSL82_05580"/>
<evidence type="ECO:0000256" key="3">
    <source>
        <dbReference type="ARBA" id="ARBA00023163"/>
    </source>
</evidence>
<dbReference type="Pfam" id="PF03449">
    <property type="entry name" value="GreA_GreB_N"/>
    <property type="match status" value="1"/>
</dbReference>
<dbReference type="HAMAP" id="MF_00930">
    <property type="entry name" value="GreB"/>
    <property type="match status" value="1"/>
</dbReference>
<dbReference type="InterPro" id="IPR028624">
    <property type="entry name" value="Tscrpt_elong_fac_GreA/B"/>
</dbReference>
<evidence type="ECO:0000313" key="8">
    <source>
        <dbReference type="Proteomes" id="UP000182063"/>
    </source>
</evidence>
<dbReference type="RefSeq" id="WP_072596396.1">
    <property type="nucleotide sequence ID" value="NZ_CP018221.1"/>
</dbReference>
<dbReference type="InterPro" id="IPR022691">
    <property type="entry name" value="Tscrpt_elong_fac_GreA/B_N"/>
</dbReference>
<dbReference type="InterPro" id="IPR036953">
    <property type="entry name" value="GreA/GreB_C_sf"/>
</dbReference>
<dbReference type="HAMAP" id="MF_00105">
    <property type="entry name" value="GreA_GreB"/>
    <property type="match status" value="1"/>
</dbReference>
<evidence type="ECO:0000256" key="4">
    <source>
        <dbReference type="HAMAP-Rule" id="MF_00930"/>
    </source>
</evidence>
<dbReference type="Proteomes" id="UP000182063">
    <property type="component" value="Chromosome"/>
</dbReference>
<keyword evidence="3 4" id="KW-0804">Transcription</keyword>
<evidence type="ECO:0000259" key="6">
    <source>
        <dbReference type="Pfam" id="PF03449"/>
    </source>
</evidence>
<reference evidence="8" key="1">
    <citation type="submission" date="2016-11" db="EMBL/GenBank/DDBJ databases">
        <title>Complete Genome Sequence of alachlor-degrading Sphingomonas sp. strain JJ-A5.</title>
        <authorList>
            <person name="Lee H."/>
            <person name="Ka J.-O."/>
        </authorList>
    </citation>
    <scope>NUCLEOTIDE SEQUENCE [LARGE SCALE GENOMIC DNA]</scope>
    <source>
        <strain evidence="8">JJ-A5</strain>
    </source>
</reference>
<feature type="domain" description="Transcription elongation factor GreA/GreB C-terminal" evidence="5">
    <location>
        <begin position="84"/>
        <end position="157"/>
    </location>
</feature>
<protein>
    <recommendedName>
        <fullName evidence="4">Transcription elongation factor GreB</fullName>
    </recommendedName>
    <alternativeName>
        <fullName evidence="4">Transcript cleavage factor GreB</fullName>
    </alternativeName>
</protein>
<dbReference type="PANTHER" id="PTHR30437:SF6">
    <property type="entry name" value="TRANSCRIPTION ELONGATION FACTOR GREB"/>
    <property type="match status" value="1"/>
</dbReference>
<keyword evidence="7" id="KW-0648">Protein biosynthesis</keyword>
<evidence type="ECO:0000256" key="2">
    <source>
        <dbReference type="ARBA" id="ARBA00023125"/>
    </source>
</evidence>
<dbReference type="GO" id="GO:0032784">
    <property type="term" value="P:regulation of DNA-templated transcription elongation"/>
    <property type="evidence" value="ECO:0007669"/>
    <property type="project" value="UniProtKB-UniRule"/>
</dbReference>
<dbReference type="Pfam" id="PF01272">
    <property type="entry name" value="GreA_GreB"/>
    <property type="match status" value="1"/>
</dbReference>
<dbReference type="OrthoDB" id="9808774at2"/>
<dbReference type="KEGG" id="sphj:BSL82_05580"/>
<dbReference type="GO" id="GO:0070063">
    <property type="term" value="F:RNA polymerase binding"/>
    <property type="evidence" value="ECO:0007669"/>
    <property type="project" value="InterPro"/>
</dbReference>
<dbReference type="SUPFAM" id="SSF46557">
    <property type="entry name" value="GreA transcript cleavage protein, N-terminal domain"/>
    <property type="match status" value="1"/>
</dbReference>
<keyword evidence="1 4" id="KW-0805">Transcription regulation</keyword>
<evidence type="ECO:0000256" key="1">
    <source>
        <dbReference type="ARBA" id="ARBA00023015"/>
    </source>
</evidence>
<proteinExistence type="inferred from homology"/>
<dbReference type="Gene3D" id="1.10.287.180">
    <property type="entry name" value="Transcription elongation factor, GreA/GreB, N-terminal domain"/>
    <property type="match status" value="1"/>
</dbReference>
<dbReference type="InterPro" id="IPR036805">
    <property type="entry name" value="Tscrpt_elong_fac_GreA/B_N_sf"/>
</dbReference>
<accession>A0A1L3ZT81</accession>
<comment type="similarity">
    <text evidence="4">Belongs to the GreA/GreB family. GreB subfamily.</text>
</comment>
<keyword evidence="7" id="KW-0251">Elongation factor</keyword>
<dbReference type="EMBL" id="CP018221">
    <property type="protein sequence ID" value="API58843.1"/>
    <property type="molecule type" value="Genomic_DNA"/>
</dbReference>
<organism evidence="7 8">
    <name type="scientific">Tardibacter chloracetimidivorans</name>
    <dbReference type="NCBI Taxonomy" id="1921510"/>
    <lineage>
        <taxon>Bacteria</taxon>
        <taxon>Pseudomonadati</taxon>
        <taxon>Pseudomonadota</taxon>
        <taxon>Alphaproteobacteria</taxon>
        <taxon>Sphingomonadales</taxon>
        <taxon>Sphingomonadaceae</taxon>
        <taxon>Tardibacter</taxon>
    </lineage>
</organism>